<dbReference type="Proteomes" id="UP000593561">
    <property type="component" value="Unassembled WGS sequence"/>
</dbReference>
<comment type="caution">
    <text evidence="1">The sequence shown here is derived from an EMBL/GenBank/DDBJ whole genome shotgun (WGS) entry which is preliminary data.</text>
</comment>
<reference evidence="1 2" key="1">
    <citation type="journal article" date="2019" name="Genome Biol. Evol.">
        <title>Insights into the evolution of the New World diploid cottons (Gossypium, subgenus Houzingenia) based on genome sequencing.</title>
        <authorList>
            <person name="Grover C.E."/>
            <person name="Arick M.A. 2nd"/>
            <person name="Thrash A."/>
            <person name="Conover J.L."/>
            <person name="Sanders W.S."/>
            <person name="Peterson D.G."/>
            <person name="Frelichowski J.E."/>
            <person name="Scheffler J.A."/>
            <person name="Scheffler B.E."/>
            <person name="Wendel J.F."/>
        </authorList>
    </citation>
    <scope>NUCLEOTIDE SEQUENCE [LARGE SCALE GENOMIC DNA]</scope>
    <source>
        <strain evidence="1">27</strain>
        <tissue evidence="1">Leaf</tissue>
    </source>
</reference>
<organism evidence="1 2">
    <name type="scientific">Gossypium davidsonii</name>
    <name type="common">Davidson's cotton</name>
    <name type="synonym">Gossypium klotzschianum subsp. davidsonii</name>
    <dbReference type="NCBI Taxonomy" id="34287"/>
    <lineage>
        <taxon>Eukaryota</taxon>
        <taxon>Viridiplantae</taxon>
        <taxon>Streptophyta</taxon>
        <taxon>Embryophyta</taxon>
        <taxon>Tracheophyta</taxon>
        <taxon>Spermatophyta</taxon>
        <taxon>Magnoliopsida</taxon>
        <taxon>eudicotyledons</taxon>
        <taxon>Gunneridae</taxon>
        <taxon>Pentapetalae</taxon>
        <taxon>rosids</taxon>
        <taxon>malvids</taxon>
        <taxon>Malvales</taxon>
        <taxon>Malvaceae</taxon>
        <taxon>Malvoideae</taxon>
        <taxon>Gossypium</taxon>
    </lineage>
</organism>
<sequence length="140" mass="15919">MFNNICGKGVLHGLNFRALSDINLLFDKKMSDIDKRIDALPKAPFNPQEVSSSSSSSMVALPPMTMVTTEVLARTGTKDIMQPDVNNMDPIQRQQWIKELMSNNDNPQTHVRVDEMMFQFCDNINPNNDLCFNIFPLQKI</sequence>
<dbReference type="EMBL" id="JABFAC010000011">
    <property type="protein sequence ID" value="MBA0629117.1"/>
    <property type="molecule type" value="Genomic_DNA"/>
</dbReference>
<evidence type="ECO:0000313" key="1">
    <source>
        <dbReference type="EMBL" id="MBA0629117.1"/>
    </source>
</evidence>
<accession>A0A7J8SSQ7</accession>
<protein>
    <submittedName>
        <fullName evidence="1">Uncharacterized protein</fullName>
    </submittedName>
</protein>
<dbReference type="AlphaFoldDB" id="A0A7J8SSQ7"/>
<evidence type="ECO:0000313" key="2">
    <source>
        <dbReference type="Proteomes" id="UP000593561"/>
    </source>
</evidence>
<proteinExistence type="predicted"/>
<keyword evidence="2" id="KW-1185">Reference proteome</keyword>
<name>A0A7J8SSQ7_GOSDV</name>
<gene>
    <name evidence="1" type="ORF">Godav_023724</name>
</gene>
<feature type="non-terminal residue" evidence="1">
    <location>
        <position position="140"/>
    </location>
</feature>